<proteinExistence type="predicted"/>
<gene>
    <name evidence="3" type="ORF">GGR11_001940</name>
</gene>
<evidence type="ECO:0000313" key="3">
    <source>
        <dbReference type="EMBL" id="MBB3872387.1"/>
    </source>
</evidence>
<evidence type="ECO:0000313" key="4">
    <source>
        <dbReference type="Proteomes" id="UP000532936"/>
    </source>
</evidence>
<dbReference type="InterPro" id="IPR036249">
    <property type="entry name" value="Thioredoxin-like_sf"/>
</dbReference>
<dbReference type="GO" id="GO:0016209">
    <property type="term" value="F:antioxidant activity"/>
    <property type="evidence" value="ECO:0007669"/>
    <property type="project" value="InterPro"/>
</dbReference>
<dbReference type="Gene3D" id="3.40.30.10">
    <property type="entry name" value="Glutaredoxin"/>
    <property type="match status" value="1"/>
</dbReference>
<dbReference type="GO" id="GO:0016853">
    <property type="term" value="F:isomerase activity"/>
    <property type="evidence" value="ECO:0007669"/>
    <property type="project" value="UniProtKB-KW"/>
</dbReference>
<dbReference type="InterPro" id="IPR013766">
    <property type="entry name" value="Thioredoxin_domain"/>
</dbReference>
<comment type="caution">
    <text evidence="3">The sequence shown here is derived from an EMBL/GenBank/DDBJ whole genome shotgun (WGS) entry which is preliminary data.</text>
</comment>
<organism evidence="3 4">
    <name type="scientific">Brevundimonas mediterranea</name>
    <dbReference type="NCBI Taxonomy" id="74329"/>
    <lineage>
        <taxon>Bacteria</taxon>
        <taxon>Pseudomonadati</taxon>
        <taxon>Pseudomonadota</taxon>
        <taxon>Alphaproteobacteria</taxon>
        <taxon>Caulobacterales</taxon>
        <taxon>Caulobacteraceae</taxon>
        <taxon>Brevundimonas</taxon>
    </lineage>
</organism>
<evidence type="ECO:0000259" key="2">
    <source>
        <dbReference type="PROSITE" id="PS51352"/>
    </source>
</evidence>
<dbReference type="Pfam" id="PF00578">
    <property type="entry name" value="AhpC-TSA"/>
    <property type="match status" value="1"/>
</dbReference>
<accession>A0A7W6A578</accession>
<reference evidence="3 4" key="1">
    <citation type="submission" date="2020-08" db="EMBL/GenBank/DDBJ databases">
        <title>Genomic Encyclopedia of Type Strains, Phase IV (KMG-IV): sequencing the most valuable type-strain genomes for metagenomic binning, comparative biology and taxonomic classification.</title>
        <authorList>
            <person name="Goeker M."/>
        </authorList>
    </citation>
    <scope>NUCLEOTIDE SEQUENCE [LARGE SCALE GENOMIC DNA]</scope>
    <source>
        <strain evidence="3 4">DSM 14878</strain>
    </source>
</reference>
<dbReference type="GO" id="GO:0015036">
    <property type="term" value="F:disulfide oxidoreductase activity"/>
    <property type="evidence" value="ECO:0007669"/>
    <property type="project" value="UniProtKB-ARBA"/>
</dbReference>
<dbReference type="InterPro" id="IPR017937">
    <property type="entry name" value="Thioredoxin_CS"/>
</dbReference>
<dbReference type="RefSeq" id="WP_183196536.1">
    <property type="nucleotide sequence ID" value="NZ_JACIDA010000002.1"/>
</dbReference>
<evidence type="ECO:0000256" key="1">
    <source>
        <dbReference type="ARBA" id="ARBA00023284"/>
    </source>
</evidence>
<protein>
    <submittedName>
        <fullName evidence="3">Thiol-disulfide isomerase/thioredoxin</fullName>
    </submittedName>
</protein>
<keyword evidence="3" id="KW-0413">Isomerase</keyword>
<dbReference type="PROSITE" id="PS00194">
    <property type="entry name" value="THIOREDOXIN_1"/>
    <property type="match status" value="1"/>
</dbReference>
<keyword evidence="1" id="KW-0676">Redox-active center</keyword>
<dbReference type="CDD" id="cd02966">
    <property type="entry name" value="TlpA_like_family"/>
    <property type="match status" value="1"/>
</dbReference>
<dbReference type="PANTHER" id="PTHR42852">
    <property type="entry name" value="THIOL:DISULFIDE INTERCHANGE PROTEIN DSBE"/>
    <property type="match status" value="1"/>
</dbReference>
<dbReference type="PROSITE" id="PS51352">
    <property type="entry name" value="THIOREDOXIN_2"/>
    <property type="match status" value="1"/>
</dbReference>
<sequence>MSGSRKAIWAVVGALVLFSTLAGAGGLAMSLYANHRQKAQPQTTPVAKSDLARFAVGPLASLETPSELKTAPEYMFRDRNGTAVRFSTFEGKVVVVNLWAMWCAPCRTEMPTLAQLARSYQRNEDLIVLPINVDASPDALADAKSFIDVHEPLPLYSDIKFQLPFEFPGKGKMPQTIFLDRDGRIRATFSGEADWNSPEAHALIDALLAEGAPGAGATPAA</sequence>
<dbReference type="SUPFAM" id="SSF52833">
    <property type="entry name" value="Thioredoxin-like"/>
    <property type="match status" value="1"/>
</dbReference>
<dbReference type="EMBL" id="JACIDA010000002">
    <property type="protein sequence ID" value="MBB3872387.1"/>
    <property type="molecule type" value="Genomic_DNA"/>
</dbReference>
<dbReference type="PANTHER" id="PTHR42852:SF18">
    <property type="entry name" value="CHROMOSOME UNDETERMINED SCAFFOLD_47, WHOLE GENOME SHOTGUN SEQUENCE"/>
    <property type="match status" value="1"/>
</dbReference>
<dbReference type="Proteomes" id="UP000532936">
    <property type="component" value="Unassembled WGS sequence"/>
</dbReference>
<dbReference type="InterPro" id="IPR000866">
    <property type="entry name" value="AhpC/TSA"/>
</dbReference>
<dbReference type="AlphaFoldDB" id="A0A7W6A578"/>
<dbReference type="InterPro" id="IPR050553">
    <property type="entry name" value="Thioredoxin_ResA/DsbE_sf"/>
</dbReference>
<feature type="domain" description="Thioredoxin" evidence="2">
    <location>
        <begin position="65"/>
        <end position="209"/>
    </location>
</feature>
<name>A0A7W6A578_9CAUL</name>